<keyword evidence="2" id="KW-0812">Transmembrane</keyword>
<feature type="compositionally biased region" description="Basic and acidic residues" evidence="1">
    <location>
        <begin position="15"/>
        <end position="26"/>
    </location>
</feature>
<proteinExistence type="predicted"/>
<organism evidence="3 4">
    <name type="scientific">Rhodocollybia butyracea</name>
    <dbReference type="NCBI Taxonomy" id="206335"/>
    <lineage>
        <taxon>Eukaryota</taxon>
        <taxon>Fungi</taxon>
        <taxon>Dikarya</taxon>
        <taxon>Basidiomycota</taxon>
        <taxon>Agaricomycotina</taxon>
        <taxon>Agaricomycetes</taxon>
        <taxon>Agaricomycetidae</taxon>
        <taxon>Agaricales</taxon>
        <taxon>Marasmiineae</taxon>
        <taxon>Omphalotaceae</taxon>
        <taxon>Rhodocollybia</taxon>
    </lineage>
</organism>
<dbReference type="Proteomes" id="UP000772434">
    <property type="component" value="Unassembled WGS sequence"/>
</dbReference>
<accession>A0A9P5Q2H2</accession>
<feature type="transmembrane region" description="Helical" evidence="2">
    <location>
        <begin position="215"/>
        <end position="233"/>
    </location>
</feature>
<name>A0A9P5Q2H2_9AGAR</name>
<dbReference type="AlphaFoldDB" id="A0A9P5Q2H2"/>
<feature type="transmembrane region" description="Helical" evidence="2">
    <location>
        <begin position="96"/>
        <end position="116"/>
    </location>
</feature>
<protein>
    <submittedName>
        <fullName evidence="3">Uncharacterized protein</fullName>
    </submittedName>
</protein>
<dbReference type="EMBL" id="JADNRY010000004">
    <property type="protein sequence ID" value="KAF9077159.1"/>
    <property type="molecule type" value="Genomic_DNA"/>
</dbReference>
<feature type="transmembrane region" description="Helical" evidence="2">
    <location>
        <begin position="136"/>
        <end position="155"/>
    </location>
</feature>
<feature type="compositionally biased region" description="Basic residues" evidence="1">
    <location>
        <begin position="1"/>
        <end position="14"/>
    </location>
</feature>
<dbReference type="OrthoDB" id="2927018at2759"/>
<reference evidence="3" key="1">
    <citation type="submission" date="2020-11" db="EMBL/GenBank/DDBJ databases">
        <authorList>
            <consortium name="DOE Joint Genome Institute"/>
            <person name="Ahrendt S."/>
            <person name="Riley R."/>
            <person name="Andreopoulos W."/>
            <person name="Labutti K."/>
            <person name="Pangilinan J."/>
            <person name="Ruiz-Duenas F.J."/>
            <person name="Barrasa J.M."/>
            <person name="Sanchez-Garcia M."/>
            <person name="Camarero S."/>
            <person name="Miyauchi S."/>
            <person name="Serrano A."/>
            <person name="Linde D."/>
            <person name="Babiker R."/>
            <person name="Drula E."/>
            <person name="Ayuso-Fernandez I."/>
            <person name="Pacheco R."/>
            <person name="Padilla G."/>
            <person name="Ferreira P."/>
            <person name="Barriuso J."/>
            <person name="Kellner H."/>
            <person name="Castanera R."/>
            <person name="Alfaro M."/>
            <person name="Ramirez L."/>
            <person name="Pisabarro A.G."/>
            <person name="Kuo A."/>
            <person name="Tritt A."/>
            <person name="Lipzen A."/>
            <person name="He G."/>
            <person name="Yan M."/>
            <person name="Ng V."/>
            <person name="Cullen D."/>
            <person name="Martin F."/>
            <person name="Rosso M.-N."/>
            <person name="Henrissat B."/>
            <person name="Hibbett D."/>
            <person name="Martinez A.T."/>
            <person name="Grigoriev I.V."/>
        </authorList>
    </citation>
    <scope>NUCLEOTIDE SEQUENCE</scope>
    <source>
        <strain evidence="3">AH 40177</strain>
    </source>
</reference>
<keyword evidence="4" id="KW-1185">Reference proteome</keyword>
<feature type="transmembrane region" description="Helical" evidence="2">
    <location>
        <begin position="245"/>
        <end position="266"/>
    </location>
</feature>
<evidence type="ECO:0000256" key="1">
    <source>
        <dbReference type="SAM" id="MobiDB-lite"/>
    </source>
</evidence>
<evidence type="ECO:0000313" key="3">
    <source>
        <dbReference type="EMBL" id="KAF9077159.1"/>
    </source>
</evidence>
<keyword evidence="2" id="KW-1133">Transmembrane helix</keyword>
<feature type="region of interest" description="Disordered" evidence="1">
    <location>
        <begin position="1"/>
        <end position="26"/>
    </location>
</feature>
<evidence type="ECO:0000313" key="4">
    <source>
        <dbReference type="Proteomes" id="UP000772434"/>
    </source>
</evidence>
<evidence type="ECO:0000256" key="2">
    <source>
        <dbReference type="SAM" id="Phobius"/>
    </source>
</evidence>
<sequence>MGRKHNKTEKKKRAAERDRANEEAANRRALERELLDQLQDLFQEAGRQRAYTNGPGPRSPGFGYRGDSHDINSRAWEAFVKDEVVLYTGNSEFQIIRYHCIGAVLLLVLEFLLFILDKTWMKVFQSQSHPNAVFSVLYIVCCVKTAVALGFHTWNAQMFSTIAAKGLPFLRASHSMYYHSHPSEHPPSVLRNPYHENPSAFRTVFAPFRIRVFKFLYNYSFPLLYAPFLVFWIRSRRYDAFPTRWWTIILALGIFWWISSSVNGVFKPLTHPHSCRQCGDLRASRANKEKEAFHSFWGGLGIDFCEHIF</sequence>
<keyword evidence="2" id="KW-0472">Membrane</keyword>
<gene>
    <name evidence="3" type="ORF">BDP27DRAFT_1311921</name>
</gene>
<comment type="caution">
    <text evidence="3">The sequence shown here is derived from an EMBL/GenBank/DDBJ whole genome shotgun (WGS) entry which is preliminary data.</text>
</comment>